<protein>
    <submittedName>
        <fullName evidence="2">Uncharacterized protein</fullName>
    </submittedName>
</protein>
<sequence>MKLQLLQQSSDTKAEHTGVPVIVTGSDIALSRNKVRLFDKAMNLEPTTQRSASFCLDVAKASFWVFRPYSESNQPALCRKHLGLLDCLGESRLLGNQMICRKHQHLGIRTVYAVELQGSGSYCRRRIAAKRLKNEA</sequence>
<dbReference type="Proteomes" id="UP000198861">
    <property type="component" value="Unassembled WGS sequence"/>
</dbReference>
<reference evidence="2 4" key="1">
    <citation type="submission" date="2016-10" db="EMBL/GenBank/DDBJ databases">
        <authorList>
            <person name="de Groot N.N."/>
        </authorList>
    </citation>
    <scope>NUCLEOTIDE SEQUENCE [LARGE SCALE GENOMIC DNA]</scope>
    <source>
        <strain evidence="2 4">DSM 381</strain>
    </source>
</reference>
<name>A0A1I3ZVJ1_9GAMM</name>
<dbReference type="AlphaFoldDB" id="A0A1I3ZVJ1"/>
<gene>
    <name evidence="1" type="ORF">SAMN04244571_00563</name>
    <name evidence="2" type="ORF">SAMN04244574_00771</name>
</gene>
<organism evidence="2 4">
    <name type="scientific">Azotobacter beijerinckii</name>
    <dbReference type="NCBI Taxonomy" id="170623"/>
    <lineage>
        <taxon>Bacteria</taxon>
        <taxon>Pseudomonadati</taxon>
        <taxon>Pseudomonadota</taxon>
        <taxon>Gammaproteobacteria</taxon>
        <taxon>Pseudomonadales</taxon>
        <taxon>Pseudomonadaceae</taxon>
        <taxon>Azotobacter</taxon>
    </lineage>
</organism>
<dbReference type="EMBL" id="FOSX01000007">
    <property type="protein sequence ID" value="SFK48095.1"/>
    <property type="molecule type" value="Genomic_DNA"/>
</dbReference>
<dbReference type="Proteomes" id="UP000199579">
    <property type="component" value="Unassembled WGS sequence"/>
</dbReference>
<dbReference type="EMBL" id="FOKJ01000005">
    <property type="protein sequence ID" value="SFA85006.1"/>
    <property type="molecule type" value="Genomic_DNA"/>
</dbReference>
<evidence type="ECO:0000313" key="4">
    <source>
        <dbReference type="Proteomes" id="UP000199579"/>
    </source>
</evidence>
<reference evidence="1 3" key="2">
    <citation type="submission" date="2016-10" db="EMBL/GenBank/DDBJ databases">
        <authorList>
            <person name="Varghese N."/>
            <person name="Submissions S."/>
        </authorList>
    </citation>
    <scope>NUCLEOTIDE SEQUENCE [LARGE SCALE GENOMIC DNA]</scope>
    <source>
        <strain evidence="1 3">DSM 282</strain>
    </source>
</reference>
<evidence type="ECO:0000313" key="1">
    <source>
        <dbReference type="EMBL" id="SFA85006.1"/>
    </source>
</evidence>
<evidence type="ECO:0000313" key="3">
    <source>
        <dbReference type="Proteomes" id="UP000198861"/>
    </source>
</evidence>
<accession>A0A1I3ZVJ1</accession>
<keyword evidence="3" id="KW-1185">Reference proteome</keyword>
<evidence type="ECO:0000313" key="2">
    <source>
        <dbReference type="EMBL" id="SFK48095.1"/>
    </source>
</evidence>
<proteinExistence type="predicted"/>